<dbReference type="Proteomes" id="UP000737171">
    <property type="component" value="Unassembled WGS sequence"/>
</dbReference>
<dbReference type="SUPFAM" id="SSF46894">
    <property type="entry name" value="C-terminal effector domain of the bipartite response regulators"/>
    <property type="match status" value="1"/>
</dbReference>
<protein>
    <submittedName>
        <fullName evidence="5">LuxR family transcriptional regulator</fullName>
    </submittedName>
</protein>
<dbReference type="InterPro" id="IPR036388">
    <property type="entry name" value="WH-like_DNA-bd_sf"/>
</dbReference>
<dbReference type="SMART" id="SM00421">
    <property type="entry name" value="HTH_LUXR"/>
    <property type="match status" value="1"/>
</dbReference>
<organism evidence="5 6">
    <name type="scientific">Pseudaquabacterium terrae</name>
    <dbReference type="NCBI Taxonomy" id="2732868"/>
    <lineage>
        <taxon>Bacteria</taxon>
        <taxon>Pseudomonadati</taxon>
        <taxon>Pseudomonadota</taxon>
        <taxon>Betaproteobacteria</taxon>
        <taxon>Burkholderiales</taxon>
        <taxon>Sphaerotilaceae</taxon>
        <taxon>Pseudaquabacterium</taxon>
    </lineage>
</organism>
<dbReference type="PRINTS" id="PR00038">
    <property type="entry name" value="HTHLUXR"/>
</dbReference>
<dbReference type="InterPro" id="IPR016032">
    <property type="entry name" value="Sig_transdc_resp-reg_C-effctor"/>
</dbReference>
<keyword evidence="2" id="KW-0238">DNA-binding</keyword>
<name>A0ABX2EL37_9BURK</name>
<dbReference type="Gene3D" id="1.10.10.10">
    <property type="entry name" value="Winged helix-like DNA-binding domain superfamily/Winged helix DNA-binding domain"/>
    <property type="match status" value="1"/>
</dbReference>
<evidence type="ECO:0000313" key="6">
    <source>
        <dbReference type="Proteomes" id="UP000737171"/>
    </source>
</evidence>
<keyword evidence="6" id="KW-1185">Reference proteome</keyword>
<dbReference type="EMBL" id="JABRWJ010000006">
    <property type="protein sequence ID" value="NRF69366.1"/>
    <property type="molecule type" value="Genomic_DNA"/>
</dbReference>
<comment type="caution">
    <text evidence="5">The sequence shown here is derived from an EMBL/GenBank/DDBJ whole genome shotgun (WGS) entry which is preliminary data.</text>
</comment>
<proteinExistence type="predicted"/>
<dbReference type="Gene3D" id="3.30.450.80">
    <property type="entry name" value="Transcription factor LuxR-like, autoinducer-binding domain"/>
    <property type="match status" value="1"/>
</dbReference>
<dbReference type="CDD" id="cd06170">
    <property type="entry name" value="LuxR_C_like"/>
    <property type="match status" value="1"/>
</dbReference>
<keyword evidence="1" id="KW-0805">Transcription regulation</keyword>
<dbReference type="RefSeq" id="WP_173126111.1">
    <property type="nucleotide sequence ID" value="NZ_JABRWJ010000006.1"/>
</dbReference>
<dbReference type="InterPro" id="IPR000792">
    <property type="entry name" value="Tscrpt_reg_LuxR_C"/>
</dbReference>
<dbReference type="PROSITE" id="PS50043">
    <property type="entry name" value="HTH_LUXR_2"/>
    <property type="match status" value="1"/>
</dbReference>
<accession>A0ABX2EL37</accession>
<dbReference type="InterPro" id="IPR005143">
    <property type="entry name" value="TF_LuxR_autoind-bd_dom"/>
</dbReference>
<dbReference type="InterPro" id="IPR036693">
    <property type="entry name" value="TF_LuxR_autoind-bd_dom_sf"/>
</dbReference>
<keyword evidence="3" id="KW-0804">Transcription</keyword>
<dbReference type="SUPFAM" id="SSF75516">
    <property type="entry name" value="Pheromone-binding domain of LuxR-like quorum-sensing transcription factors"/>
    <property type="match status" value="1"/>
</dbReference>
<evidence type="ECO:0000256" key="2">
    <source>
        <dbReference type="ARBA" id="ARBA00023125"/>
    </source>
</evidence>
<gene>
    <name evidence="5" type="ORF">HLB44_20410</name>
</gene>
<evidence type="ECO:0000256" key="3">
    <source>
        <dbReference type="ARBA" id="ARBA00023163"/>
    </source>
</evidence>
<dbReference type="PANTHER" id="PTHR44688">
    <property type="entry name" value="DNA-BINDING TRANSCRIPTIONAL ACTIVATOR DEVR_DOSR"/>
    <property type="match status" value="1"/>
</dbReference>
<dbReference type="PANTHER" id="PTHR44688:SF16">
    <property type="entry name" value="DNA-BINDING TRANSCRIPTIONAL ACTIVATOR DEVR_DOSR"/>
    <property type="match status" value="1"/>
</dbReference>
<evidence type="ECO:0000256" key="1">
    <source>
        <dbReference type="ARBA" id="ARBA00023015"/>
    </source>
</evidence>
<evidence type="ECO:0000259" key="4">
    <source>
        <dbReference type="PROSITE" id="PS50043"/>
    </source>
</evidence>
<sequence>MLPVPYSSILQARSREEFRDEIVRAARQLGFDTVAAMTVIDPEPGEAAGATSRFIVVDNTPPAYRNVFDSPGAQQADPVMQYCKEYSVPLAWNQDTYVNALAGPMWEEQAVYGYRAGVALALHLPDRHHFMLGVERDGELPNDPVEMQRLLSDVQLFTVYAMDAAMRLLVPVRQQPERPALTPREVEALSWTMAGKTAWEVGRILGISERTAVLHISNAMRKLDCSNKHQAVLKALRLGLIH</sequence>
<dbReference type="Pfam" id="PF00196">
    <property type="entry name" value="GerE"/>
    <property type="match status" value="1"/>
</dbReference>
<evidence type="ECO:0000313" key="5">
    <source>
        <dbReference type="EMBL" id="NRF69366.1"/>
    </source>
</evidence>
<dbReference type="Pfam" id="PF03472">
    <property type="entry name" value="Autoind_bind"/>
    <property type="match status" value="1"/>
</dbReference>
<feature type="domain" description="HTH luxR-type" evidence="4">
    <location>
        <begin position="174"/>
        <end position="239"/>
    </location>
</feature>
<reference evidence="5 6" key="1">
    <citation type="submission" date="2020-05" db="EMBL/GenBank/DDBJ databases">
        <title>Aquincola sp. isolate from soil.</title>
        <authorList>
            <person name="Han J."/>
            <person name="Kim D.-U."/>
        </authorList>
    </citation>
    <scope>NUCLEOTIDE SEQUENCE [LARGE SCALE GENOMIC DNA]</scope>
    <source>
        <strain evidence="5 6">S2</strain>
    </source>
</reference>